<sequence>MWVTSSVREPGQQQCGCSDEFEVTEVTVGCLLPGGAAVAACSSVPDAGRPWRRAAAYLMPGRSLALVAMLPDSGHSRSTSSSGPQMDLF</sequence>
<name>A0A4Z2FA34_9TELE</name>
<gene>
    <name evidence="1" type="ORF">EYF80_051835</name>
</gene>
<protein>
    <submittedName>
        <fullName evidence="1">Uncharacterized protein</fullName>
    </submittedName>
</protein>
<proteinExistence type="predicted"/>
<dbReference type="AlphaFoldDB" id="A0A4Z2FA34"/>
<organism evidence="1 2">
    <name type="scientific">Liparis tanakae</name>
    <name type="common">Tanaka's snailfish</name>
    <dbReference type="NCBI Taxonomy" id="230148"/>
    <lineage>
        <taxon>Eukaryota</taxon>
        <taxon>Metazoa</taxon>
        <taxon>Chordata</taxon>
        <taxon>Craniata</taxon>
        <taxon>Vertebrata</taxon>
        <taxon>Euteleostomi</taxon>
        <taxon>Actinopterygii</taxon>
        <taxon>Neopterygii</taxon>
        <taxon>Teleostei</taxon>
        <taxon>Neoteleostei</taxon>
        <taxon>Acanthomorphata</taxon>
        <taxon>Eupercaria</taxon>
        <taxon>Perciformes</taxon>
        <taxon>Cottioidei</taxon>
        <taxon>Cottales</taxon>
        <taxon>Liparidae</taxon>
        <taxon>Liparis</taxon>
    </lineage>
</organism>
<comment type="caution">
    <text evidence="1">The sequence shown here is derived from an EMBL/GenBank/DDBJ whole genome shotgun (WGS) entry which is preliminary data.</text>
</comment>
<keyword evidence="2" id="KW-1185">Reference proteome</keyword>
<reference evidence="1 2" key="1">
    <citation type="submission" date="2019-03" db="EMBL/GenBank/DDBJ databases">
        <title>First draft genome of Liparis tanakae, snailfish: a comprehensive survey of snailfish specific genes.</title>
        <authorList>
            <person name="Kim W."/>
            <person name="Song I."/>
            <person name="Jeong J.-H."/>
            <person name="Kim D."/>
            <person name="Kim S."/>
            <person name="Ryu S."/>
            <person name="Song J.Y."/>
            <person name="Lee S.K."/>
        </authorList>
    </citation>
    <scope>NUCLEOTIDE SEQUENCE [LARGE SCALE GENOMIC DNA]</scope>
    <source>
        <tissue evidence="1">Muscle</tissue>
    </source>
</reference>
<dbReference type="EMBL" id="SRLO01001418">
    <property type="protein sequence ID" value="TNN38007.1"/>
    <property type="molecule type" value="Genomic_DNA"/>
</dbReference>
<evidence type="ECO:0000313" key="2">
    <source>
        <dbReference type="Proteomes" id="UP000314294"/>
    </source>
</evidence>
<evidence type="ECO:0000313" key="1">
    <source>
        <dbReference type="EMBL" id="TNN38007.1"/>
    </source>
</evidence>
<accession>A0A4Z2FA34</accession>
<dbReference type="Proteomes" id="UP000314294">
    <property type="component" value="Unassembled WGS sequence"/>
</dbReference>